<feature type="transmembrane region" description="Helical" evidence="2">
    <location>
        <begin position="300"/>
        <end position="322"/>
    </location>
</feature>
<feature type="transmembrane region" description="Helical" evidence="2">
    <location>
        <begin position="277"/>
        <end position="294"/>
    </location>
</feature>
<protein>
    <submittedName>
        <fullName evidence="3">Short-chain fatty acid transporter</fullName>
    </submittedName>
</protein>
<feature type="transmembrane region" description="Helical" evidence="2">
    <location>
        <begin position="218"/>
        <end position="239"/>
    </location>
</feature>
<evidence type="ECO:0000256" key="2">
    <source>
        <dbReference type="SAM" id="Phobius"/>
    </source>
</evidence>
<keyword evidence="2" id="KW-1133">Transmembrane helix</keyword>
<dbReference type="InterPro" id="IPR006160">
    <property type="entry name" value="SCFA_transpt_AtoE"/>
</dbReference>
<feature type="region of interest" description="Disordered" evidence="1">
    <location>
        <begin position="1"/>
        <end position="30"/>
    </location>
</feature>
<feature type="transmembrane region" description="Helical" evidence="2">
    <location>
        <begin position="329"/>
        <end position="350"/>
    </location>
</feature>
<comment type="caution">
    <text evidence="3">The sequence shown here is derived from an EMBL/GenBank/DDBJ whole genome shotgun (WGS) entry which is preliminary data.</text>
</comment>
<evidence type="ECO:0000313" key="3">
    <source>
        <dbReference type="EMBL" id="GJD44541.1"/>
    </source>
</evidence>
<proteinExistence type="predicted"/>
<keyword evidence="4" id="KW-1185">Reference proteome</keyword>
<gene>
    <name evidence="3" type="primary">atoE</name>
    <name evidence="3" type="ORF">AFCDBAGC_2408</name>
</gene>
<keyword evidence="2" id="KW-0472">Membrane</keyword>
<dbReference type="PANTHER" id="PTHR41983">
    <property type="entry name" value="SHORT-CHAIN FATTY ACID TRANSPORTER-RELATED"/>
    <property type="match status" value="1"/>
</dbReference>
<keyword evidence="2" id="KW-0812">Transmembrane</keyword>
<feature type="transmembrane region" description="Helical" evidence="2">
    <location>
        <begin position="51"/>
        <end position="71"/>
    </location>
</feature>
<evidence type="ECO:0000256" key="1">
    <source>
        <dbReference type="SAM" id="MobiDB-lite"/>
    </source>
</evidence>
<feature type="transmembrane region" description="Helical" evidence="2">
    <location>
        <begin position="127"/>
        <end position="154"/>
    </location>
</feature>
<evidence type="ECO:0000313" key="4">
    <source>
        <dbReference type="Proteomes" id="UP001055117"/>
    </source>
</evidence>
<accession>A0ABQ4QIH4</accession>
<reference evidence="3 4" key="1">
    <citation type="journal article" date="2021" name="Front. Microbiol.">
        <title>Comprehensive Comparative Genomics and Phenotyping of Methylobacterium Species.</title>
        <authorList>
            <person name="Alessa O."/>
            <person name="Ogura Y."/>
            <person name="Fujitani Y."/>
            <person name="Takami H."/>
            <person name="Hayashi T."/>
            <person name="Sahin N."/>
            <person name="Tani A."/>
        </authorList>
    </citation>
    <scope>NUCLEOTIDE SEQUENCE [LARGE SCALE GENOMIC DNA]</scope>
    <source>
        <strain evidence="3 4">DSM 23679</strain>
    </source>
</reference>
<dbReference type="Proteomes" id="UP001055117">
    <property type="component" value="Unassembled WGS sequence"/>
</dbReference>
<feature type="transmembrane region" description="Helical" evidence="2">
    <location>
        <begin position="469"/>
        <end position="489"/>
    </location>
</feature>
<name>A0ABQ4QIH4_9HYPH</name>
<dbReference type="EMBL" id="BPQG01000034">
    <property type="protein sequence ID" value="GJD44541.1"/>
    <property type="molecule type" value="Genomic_DNA"/>
</dbReference>
<dbReference type="Pfam" id="PF02667">
    <property type="entry name" value="SCFA_trans"/>
    <property type="match status" value="1"/>
</dbReference>
<feature type="transmembrane region" description="Helical" evidence="2">
    <location>
        <begin position="437"/>
        <end position="457"/>
    </location>
</feature>
<sequence length="495" mass="52555">MAIAPVDPSLSKPVPSKPVPATDPGTSPASGTLERLGIRFTAWAERWFPDAFIFVAIAVVIVALGVLANGAPAASVAKSFGDGFWSLIPFTMQMAFVTIGGYVVAVSPPVRALIERMAQVPRTGRGAVGFVAGATMLSSFLSWGLSLIFGGLLVRALARRTDLRMDYRAAGAAAYLGLGATWALGLSSSAAQLQANPASLTKSLLAISGVIPFSETIFLWQSMLIAAILFVVSVAIAYASAPRGATAVTAETLGVDVSRESTDIPPPRQPGEWLEHSPLLTILLVVIAGGWIVQEFTRQSWIVAISNLNTYNLLFLTLGLLLHWRPKRFLVAVSKSVPAIAGILIQYPLYAAISGMLTVPKNAAGASASDAITHAFVNLNTAGTFPLTMGVYSAILGFFVPSGGGKWLLEAPYVLQAANELKVHLGWAVMIYNAAEALPNLINPFWMLPLVGIIGLKARDIVGFSFLQLIVHLPLVLFLLWALAFTLTYHPPVMP</sequence>
<dbReference type="PANTHER" id="PTHR41983:SF2">
    <property type="entry name" value="SHORT-CHAIN FATTY ACID TRANSPORTER-RELATED"/>
    <property type="match status" value="1"/>
</dbReference>
<organism evidence="3 4">
    <name type="scientific">Methylobacterium cerastii</name>
    <dbReference type="NCBI Taxonomy" id="932741"/>
    <lineage>
        <taxon>Bacteria</taxon>
        <taxon>Pseudomonadati</taxon>
        <taxon>Pseudomonadota</taxon>
        <taxon>Alphaproteobacteria</taxon>
        <taxon>Hyphomicrobiales</taxon>
        <taxon>Methylobacteriaceae</taxon>
        <taxon>Methylobacterium</taxon>
    </lineage>
</organism>
<dbReference type="RefSeq" id="WP_238272245.1">
    <property type="nucleotide sequence ID" value="NZ_BPQG01000034.1"/>
</dbReference>
<feature type="transmembrane region" description="Helical" evidence="2">
    <location>
        <begin position="166"/>
        <end position="184"/>
    </location>
</feature>
<feature type="compositionally biased region" description="Low complexity" evidence="1">
    <location>
        <begin position="1"/>
        <end position="14"/>
    </location>
</feature>
<feature type="transmembrane region" description="Helical" evidence="2">
    <location>
        <begin position="83"/>
        <end position="107"/>
    </location>
</feature>